<reference evidence="2" key="1">
    <citation type="journal article" date="2022" name="Mol. Ecol. Resour.">
        <title>The genomes of chicory, endive, great burdock and yacon provide insights into Asteraceae palaeo-polyploidization history and plant inulin production.</title>
        <authorList>
            <person name="Fan W."/>
            <person name="Wang S."/>
            <person name="Wang H."/>
            <person name="Wang A."/>
            <person name="Jiang F."/>
            <person name="Liu H."/>
            <person name="Zhao H."/>
            <person name="Xu D."/>
            <person name="Zhang Y."/>
        </authorList>
    </citation>
    <scope>NUCLEOTIDE SEQUENCE [LARGE SCALE GENOMIC DNA]</scope>
    <source>
        <strain evidence="2">cv. Punajuju</strain>
    </source>
</reference>
<accession>A0ACB8YZQ1</accession>
<dbReference type="EMBL" id="CM042017">
    <property type="protein sequence ID" value="KAI3690581.1"/>
    <property type="molecule type" value="Genomic_DNA"/>
</dbReference>
<gene>
    <name evidence="1" type="ORF">L2E82_48698</name>
</gene>
<name>A0ACB8YZQ1_CICIN</name>
<organism evidence="1 2">
    <name type="scientific">Cichorium intybus</name>
    <name type="common">Chicory</name>
    <dbReference type="NCBI Taxonomy" id="13427"/>
    <lineage>
        <taxon>Eukaryota</taxon>
        <taxon>Viridiplantae</taxon>
        <taxon>Streptophyta</taxon>
        <taxon>Embryophyta</taxon>
        <taxon>Tracheophyta</taxon>
        <taxon>Spermatophyta</taxon>
        <taxon>Magnoliopsida</taxon>
        <taxon>eudicotyledons</taxon>
        <taxon>Gunneridae</taxon>
        <taxon>Pentapetalae</taxon>
        <taxon>asterids</taxon>
        <taxon>campanulids</taxon>
        <taxon>Asterales</taxon>
        <taxon>Asteraceae</taxon>
        <taxon>Cichorioideae</taxon>
        <taxon>Cichorieae</taxon>
        <taxon>Cichoriinae</taxon>
        <taxon>Cichorium</taxon>
    </lineage>
</organism>
<evidence type="ECO:0000313" key="1">
    <source>
        <dbReference type="EMBL" id="KAI3690581.1"/>
    </source>
</evidence>
<protein>
    <submittedName>
        <fullName evidence="1">Uncharacterized protein</fullName>
    </submittedName>
</protein>
<keyword evidence="2" id="KW-1185">Reference proteome</keyword>
<sequence length="325" mass="36793">MSCISTTRVFDMFDANDNGIPGFKESAPTISFEVSAPPIPTLDSNALINENLIDDSFEYHGIPGFEESAPTISFEVPPPPIPTLDSKAIINEKLIEYSFEYHDIKQQGFIETNTVKRMVMSSLVKSSLPLSDDVIDRFSDDVIENSSDKVVRCLTLKEDNIKHDGKIGKEEWRRIMLQYPTLLHYAISSFPLHVLDMIGSKDNGILVFEESNPAKSIAHPNATIDDKIEFSFQYYDHLRQGFVDRNLVKMKLMSILAAPGWATSDNAIEKVSDEIIDGISDQTLDEANIKHVGKINKEEWKKLMLDYPILMETMTLKIWTKQITK</sequence>
<proteinExistence type="predicted"/>
<dbReference type="Proteomes" id="UP001055811">
    <property type="component" value="Linkage Group LG09"/>
</dbReference>
<reference evidence="1 2" key="2">
    <citation type="journal article" date="2022" name="Mol. Ecol. Resour.">
        <title>The genomes of chicory, endive, great burdock and yacon provide insights into Asteraceae paleo-polyploidization history and plant inulin production.</title>
        <authorList>
            <person name="Fan W."/>
            <person name="Wang S."/>
            <person name="Wang H."/>
            <person name="Wang A."/>
            <person name="Jiang F."/>
            <person name="Liu H."/>
            <person name="Zhao H."/>
            <person name="Xu D."/>
            <person name="Zhang Y."/>
        </authorList>
    </citation>
    <scope>NUCLEOTIDE SEQUENCE [LARGE SCALE GENOMIC DNA]</scope>
    <source>
        <strain evidence="2">cv. Punajuju</strain>
        <tissue evidence="1">Leaves</tissue>
    </source>
</reference>
<evidence type="ECO:0000313" key="2">
    <source>
        <dbReference type="Proteomes" id="UP001055811"/>
    </source>
</evidence>
<comment type="caution">
    <text evidence="1">The sequence shown here is derived from an EMBL/GenBank/DDBJ whole genome shotgun (WGS) entry which is preliminary data.</text>
</comment>